<feature type="transmembrane region" description="Helical" evidence="1">
    <location>
        <begin position="74"/>
        <end position="106"/>
    </location>
</feature>
<feature type="transmembrane region" description="Helical" evidence="1">
    <location>
        <begin position="239"/>
        <end position="255"/>
    </location>
</feature>
<dbReference type="EMBL" id="FOZK01000001">
    <property type="protein sequence ID" value="SFR91809.1"/>
    <property type="molecule type" value="Genomic_DNA"/>
</dbReference>
<feature type="transmembrane region" description="Helical" evidence="1">
    <location>
        <begin position="267"/>
        <end position="286"/>
    </location>
</feature>
<dbReference type="RefSeq" id="WP_089814386.1">
    <property type="nucleotide sequence ID" value="NZ_FOZK01000001.1"/>
</dbReference>
<keyword evidence="1" id="KW-0472">Membrane</keyword>
<feature type="transmembrane region" description="Helical" evidence="1">
    <location>
        <begin position="292"/>
        <end position="310"/>
    </location>
</feature>
<keyword evidence="3" id="KW-1185">Reference proteome</keyword>
<dbReference type="AlphaFoldDB" id="A0A1I6KKU2"/>
<feature type="transmembrane region" description="Helical" evidence="1">
    <location>
        <begin position="162"/>
        <end position="181"/>
    </location>
</feature>
<proteinExistence type="predicted"/>
<organism evidence="2 3">
    <name type="scientific">Halomicrobium zhouii</name>
    <dbReference type="NCBI Taxonomy" id="767519"/>
    <lineage>
        <taxon>Archaea</taxon>
        <taxon>Methanobacteriati</taxon>
        <taxon>Methanobacteriota</taxon>
        <taxon>Stenosarchaea group</taxon>
        <taxon>Halobacteria</taxon>
        <taxon>Halobacteriales</taxon>
        <taxon>Haloarculaceae</taxon>
        <taxon>Halomicrobium</taxon>
    </lineage>
</organism>
<evidence type="ECO:0000313" key="3">
    <source>
        <dbReference type="Proteomes" id="UP000199062"/>
    </source>
</evidence>
<accession>A0A1I6KKU2</accession>
<keyword evidence="1" id="KW-0812">Transmembrane</keyword>
<reference evidence="2 3" key="1">
    <citation type="submission" date="2016-10" db="EMBL/GenBank/DDBJ databases">
        <authorList>
            <person name="de Groot N.N."/>
        </authorList>
    </citation>
    <scope>NUCLEOTIDE SEQUENCE [LARGE SCALE GENOMIC DNA]</scope>
    <source>
        <strain evidence="2 3">CGMCC 1.10457</strain>
    </source>
</reference>
<dbReference type="STRING" id="767519.SAMN05216559_0971"/>
<feature type="transmembrane region" description="Helical" evidence="1">
    <location>
        <begin position="137"/>
        <end position="155"/>
    </location>
</feature>
<evidence type="ECO:0000313" key="2">
    <source>
        <dbReference type="EMBL" id="SFR91809.1"/>
    </source>
</evidence>
<feature type="transmembrane region" description="Helical" evidence="1">
    <location>
        <begin position="215"/>
        <end position="233"/>
    </location>
</feature>
<protein>
    <submittedName>
        <fullName evidence="2">Uncharacterized protein</fullName>
    </submittedName>
</protein>
<dbReference type="Proteomes" id="UP000199062">
    <property type="component" value="Unassembled WGS sequence"/>
</dbReference>
<feature type="transmembrane region" description="Helical" evidence="1">
    <location>
        <begin position="187"/>
        <end position="208"/>
    </location>
</feature>
<sequence length="316" mass="30622">MYRYARLAGFLALVVAPGALLAATMVHPSTVRSGTLGLGVGVALTGGAAAVQEREALLVRAEAAGFDSGDAVDAVAVVVAAVVTYLLSTAAGLGPVVAAAFVGLVAGVGAPRVAVPAYCGTFVGMASPSLFPTTGYVVVAGLLAAAAFVTTTELFGGFGGKLGTIAFFGCATTLALPGVEYATGSGLAWTSATVVVPVAIAGAVATVALSIRLDLGAVVGSAIVGLVTGLALPRLVPDLGPTLAAVAFCASFVGMSTTERLGHEGHVALAGALSGLVFVAVSPAFAGAGGKLGTIAFLSCVAAFGAAELLESVMPK</sequence>
<dbReference type="OrthoDB" id="241667at2157"/>
<gene>
    <name evidence="2" type="ORF">SAMN05216559_0971</name>
</gene>
<evidence type="ECO:0000256" key="1">
    <source>
        <dbReference type="SAM" id="Phobius"/>
    </source>
</evidence>
<keyword evidence="1" id="KW-1133">Transmembrane helix</keyword>
<name>A0A1I6KKU2_9EURY</name>